<evidence type="ECO:0000313" key="2">
    <source>
        <dbReference type="EMBL" id="KYG70385.1"/>
    </source>
</evidence>
<evidence type="ECO:0000313" key="3">
    <source>
        <dbReference type="Proteomes" id="UP000075391"/>
    </source>
</evidence>
<dbReference type="AlphaFoldDB" id="A0A150WV71"/>
<name>A0A150WV71_BDEBC</name>
<dbReference type="OrthoDB" id="5288300at2"/>
<comment type="caution">
    <text evidence="2">The sequence shown here is derived from an EMBL/GenBank/DDBJ whole genome shotgun (WGS) entry which is preliminary data.</text>
</comment>
<proteinExistence type="predicted"/>
<evidence type="ECO:0000256" key="1">
    <source>
        <dbReference type="SAM" id="SignalP"/>
    </source>
</evidence>
<keyword evidence="1" id="KW-0732">Signal</keyword>
<organism evidence="2 3">
    <name type="scientific">Bdellovibrio bacteriovorus</name>
    <dbReference type="NCBI Taxonomy" id="959"/>
    <lineage>
        <taxon>Bacteria</taxon>
        <taxon>Pseudomonadati</taxon>
        <taxon>Bdellovibrionota</taxon>
        <taxon>Bdellovibrionia</taxon>
        <taxon>Bdellovibrionales</taxon>
        <taxon>Pseudobdellovibrionaceae</taxon>
        <taxon>Bdellovibrio</taxon>
    </lineage>
</organism>
<gene>
    <name evidence="2" type="ORF">AZI85_00035</name>
</gene>
<dbReference type="Proteomes" id="UP000075391">
    <property type="component" value="Unassembled WGS sequence"/>
</dbReference>
<feature type="signal peptide" evidence="1">
    <location>
        <begin position="1"/>
        <end position="31"/>
    </location>
</feature>
<reference evidence="2 3" key="1">
    <citation type="submission" date="2016-03" db="EMBL/GenBank/DDBJ databases">
        <authorList>
            <person name="Ploux O."/>
        </authorList>
    </citation>
    <scope>NUCLEOTIDE SEQUENCE [LARGE SCALE GENOMIC DNA]</scope>
    <source>
        <strain evidence="2 3">BER2</strain>
    </source>
</reference>
<protein>
    <submittedName>
        <fullName evidence="2">Uncharacterized protein</fullName>
    </submittedName>
</protein>
<dbReference type="EMBL" id="LUKF01000001">
    <property type="protein sequence ID" value="KYG70385.1"/>
    <property type="molecule type" value="Genomic_DNA"/>
</dbReference>
<accession>A0A150WV71</accession>
<feature type="chain" id="PRO_5007573745" evidence="1">
    <location>
        <begin position="32"/>
        <end position="457"/>
    </location>
</feature>
<dbReference type="RefSeq" id="WP_063242178.1">
    <property type="nucleotide sequence ID" value="NZ_LUKF01000001.1"/>
</dbReference>
<sequence length="457" mass="49998">MKTFTYPTHKWVLTATLLAVLGLNVSFNSHTAGVASADFASTEGEGITPSKIYTADGVVPVKYIDNGEDKVLALVPKKMTEGKACDSCGYESYPLSVKNKEDIDSLNVALMKAIGARLTTQEKPKAEATQEVEASGDAKINPFASLEKCDDKKSNSDVLSCRTTKYIRILKSNAKSINKEDAYDYYKENIESLILNEIAESRRIVNGQRRASVMPGQWSFFSESDSAMKDPAAMRDEALKLVRELISGVPGKFEDVRRRLISAESEMIRAEALELQQTYVQARDTKDPYLGNYLFNEGNYRRADLESLLNNVLNQTQMGLEGLKSSEASATLKNQYMTEINSYIQKIYNGMNTDVYNFMGAGIGAGTTVLPGVSLDSRLQNPGRMGTTTTVVPGVSTRTGANLTVSPGIVVQPQVTTVPGTTLPNFLPQTNNGVSFGTVNPISPQSLQQRLDIRGRF</sequence>